<accession>A0A6C0FYT4</accession>
<dbReference type="GO" id="GO:0016020">
    <property type="term" value="C:membrane"/>
    <property type="evidence" value="ECO:0007669"/>
    <property type="project" value="UniProtKB-SubCell"/>
</dbReference>
<dbReference type="Pfam" id="PF01594">
    <property type="entry name" value="AI-2E_transport"/>
    <property type="match status" value="1"/>
</dbReference>
<dbReference type="GO" id="GO:0055085">
    <property type="term" value="P:transmembrane transport"/>
    <property type="evidence" value="ECO:0007669"/>
    <property type="project" value="TreeGrafter"/>
</dbReference>
<feature type="transmembrane region" description="Helical" evidence="6">
    <location>
        <begin position="254"/>
        <end position="276"/>
    </location>
</feature>
<dbReference type="PANTHER" id="PTHR21716">
    <property type="entry name" value="TRANSMEMBRANE PROTEIN"/>
    <property type="match status" value="1"/>
</dbReference>
<reference evidence="7 8" key="1">
    <citation type="submission" date="2020-01" db="EMBL/GenBank/DDBJ databases">
        <title>Paenibacillus sp. nov., isolated from tomato rhizosphere.</title>
        <authorList>
            <person name="Weon H.-Y."/>
            <person name="Lee S.A."/>
        </authorList>
    </citation>
    <scope>NUCLEOTIDE SEQUENCE [LARGE SCALE GENOMIC DNA]</scope>
    <source>
        <strain evidence="7 8">12200R-189</strain>
    </source>
</reference>
<dbReference type="Proteomes" id="UP000476064">
    <property type="component" value="Chromosome"/>
</dbReference>
<dbReference type="PANTHER" id="PTHR21716:SF68">
    <property type="entry name" value="TRANSPORT PROTEIN YTVI-RELATED"/>
    <property type="match status" value="1"/>
</dbReference>
<dbReference type="InterPro" id="IPR002549">
    <property type="entry name" value="AI-2E-like"/>
</dbReference>
<name>A0A6C0FYT4_9BACL</name>
<dbReference type="EMBL" id="CP048209">
    <property type="protein sequence ID" value="QHT60129.1"/>
    <property type="molecule type" value="Genomic_DNA"/>
</dbReference>
<dbReference type="AlphaFoldDB" id="A0A6C0FYT4"/>
<dbReference type="RefSeq" id="WP_162356193.1">
    <property type="nucleotide sequence ID" value="NZ_CP048209.1"/>
</dbReference>
<keyword evidence="8" id="KW-1185">Reference proteome</keyword>
<protein>
    <submittedName>
        <fullName evidence="7">Sporulation integral membrane protein YtvI</fullName>
    </submittedName>
</protein>
<evidence type="ECO:0000313" key="8">
    <source>
        <dbReference type="Proteomes" id="UP000476064"/>
    </source>
</evidence>
<dbReference type="InterPro" id="IPR014227">
    <property type="entry name" value="YtvI-like"/>
</dbReference>
<gene>
    <name evidence="7" type="primary">ytvI</name>
    <name evidence="7" type="ORF">GXP70_09365</name>
</gene>
<comment type="subcellular location">
    <subcellularLocation>
        <location evidence="1">Membrane</location>
        <topology evidence="1">Multi-pass membrane protein</topology>
    </subcellularLocation>
</comment>
<dbReference type="KEGG" id="plyc:GXP70_09365"/>
<evidence type="ECO:0000256" key="5">
    <source>
        <dbReference type="ARBA" id="ARBA00023136"/>
    </source>
</evidence>
<evidence type="ECO:0000256" key="2">
    <source>
        <dbReference type="ARBA" id="ARBA00009773"/>
    </source>
</evidence>
<feature type="transmembrane region" description="Helical" evidence="6">
    <location>
        <begin position="165"/>
        <end position="189"/>
    </location>
</feature>
<evidence type="ECO:0000313" key="7">
    <source>
        <dbReference type="EMBL" id="QHT60129.1"/>
    </source>
</evidence>
<evidence type="ECO:0000256" key="6">
    <source>
        <dbReference type="SAM" id="Phobius"/>
    </source>
</evidence>
<feature type="transmembrane region" description="Helical" evidence="6">
    <location>
        <begin position="65"/>
        <end position="89"/>
    </location>
</feature>
<feature type="transmembrane region" description="Helical" evidence="6">
    <location>
        <begin position="283"/>
        <end position="304"/>
    </location>
</feature>
<sequence>MDRVIWKRIWRTLLVLFLLVVFVLAVIYVTPLVYPFLLGWLLAYAINPVVNLLNRKLKVPRWLGVALTLVVFVIAMLTIVSALVTRLVVEIITLSKSLNNNIDWWRDQFEYIMDRPEVQNLIEKLTSFYQDNPNYQETINGRISDTANLVAQTSTQIITSILNGIVSIITSLPNAATIAIVVLLAAFFISKDWTRLGQRTSGWLPQSIMQSVSVVWRDLKKALFGYLRAQFIMISITAFVVTIGLLIIGVHYAITIGMLIGLVDLLPYLGVGAAMIPWILYTFIYGNVTLGIELSILYGVILVARQTIEPKVLASSVGLEALPTLIAMFVGLKLFGVLGLIIGPVSLVILTAIHRANVFRDLYAFVVRGPKT</sequence>
<comment type="similarity">
    <text evidence="2">Belongs to the autoinducer-2 exporter (AI-2E) (TC 2.A.86) family.</text>
</comment>
<evidence type="ECO:0000256" key="4">
    <source>
        <dbReference type="ARBA" id="ARBA00022989"/>
    </source>
</evidence>
<evidence type="ECO:0000256" key="3">
    <source>
        <dbReference type="ARBA" id="ARBA00022692"/>
    </source>
</evidence>
<keyword evidence="4 6" id="KW-1133">Transmembrane helix</keyword>
<proteinExistence type="inferred from homology"/>
<dbReference type="NCBIfam" id="TIGR02872">
    <property type="entry name" value="spore_ytvI"/>
    <property type="match status" value="1"/>
</dbReference>
<feature type="transmembrane region" description="Helical" evidence="6">
    <location>
        <begin position="226"/>
        <end position="248"/>
    </location>
</feature>
<evidence type="ECO:0000256" key="1">
    <source>
        <dbReference type="ARBA" id="ARBA00004141"/>
    </source>
</evidence>
<keyword evidence="5 6" id="KW-0472">Membrane</keyword>
<keyword evidence="3 6" id="KW-0812">Transmembrane</keyword>
<feature type="transmembrane region" description="Helical" evidence="6">
    <location>
        <begin position="12"/>
        <end position="30"/>
    </location>
</feature>
<feature type="transmembrane region" description="Helical" evidence="6">
    <location>
        <begin position="324"/>
        <end position="350"/>
    </location>
</feature>
<organism evidence="7 8">
    <name type="scientific">Paenibacillus lycopersici</name>
    <dbReference type="NCBI Taxonomy" id="2704462"/>
    <lineage>
        <taxon>Bacteria</taxon>
        <taxon>Bacillati</taxon>
        <taxon>Bacillota</taxon>
        <taxon>Bacilli</taxon>
        <taxon>Bacillales</taxon>
        <taxon>Paenibacillaceae</taxon>
        <taxon>Paenibacillus</taxon>
    </lineage>
</organism>